<dbReference type="PROSITE" id="PS50893">
    <property type="entry name" value="ABC_TRANSPORTER_2"/>
    <property type="match status" value="1"/>
</dbReference>
<reference evidence="8 9" key="1">
    <citation type="submission" date="2018-01" db="EMBL/GenBank/DDBJ databases">
        <title>G. obscuriglobus.</title>
        <authorList>
            <person name="Franke J."/>
            <person name="Blomberg W."/>
            <person name="Selmecki A."/>
        </authorList>
    </citation>
    <scope>NUCLEOTIDE SEQUENCE [LARGE SCALE GENOMIC DNA]</scope>
    <source>
        <strain evidence="8 9">DSM 5831</strain>
    </source>
</reference>
<keyword evidence="9" id="KW-1185">Reference proteome</keyword>
<dbReference type="InterPro" id="IPR027417">
    <property type="entry name" value="P-loop_NTPase"/>
</dbReference>
<dbReference type="GO" id="GO:0016887">
    <property type="term" value="F:ATP hydrolysis activity"/>
    <property type="evidence" value="ECO:0007669"/>
    <property type="project" value="InterPro"/>
</dbReference>
<evidence type="ECO:0000256" key="2">
    <source>
        <dbReference type="ARBA" id="ARBA00022448"/>
    </source>
</evidence>
<keyword evidence="2" id="KW-0813">Transport</keyword>
<protein>
    <submittedName>
        <fullName evidence="8">ABC transporter ATP-binding protein</fullName>
    </submittedName>
</protein>
<dbReference type="InterPro" id="IPR017871">
    <property type="entry name" value="ABC_transporter-like_CS"/>
</dbReference>
<dbReference type="PANTHER" id="PTHR42711">
    <property type="entry name" value="ABC TRANSPORTER ATP-BINDING PROTEIN"/>
    <property type="match status" value="1"/>
</dbReference>
<dbReference type="InterPro" id="IPR050763">
    <property type="entry name" value="ABC_transporter_ATP-binding"/>
</dbReference>
<dbReference type="SUPFAM" id="SSF52540">
    <property type="entry name" value="P-loop containing nucleoside triphosphate hydrolases"/>
    <property type="match status" value="1"/>
</dbReference>
<dbReference type="SMART" id="SM00382">
    <property type="entry name" value="AAA"/>
    <property type="match status" value="1"/>
</dbReference>
<evidence type="ECO:0000256" key="6">
    <source>
        <dbReference type="SAM" id="MobiDB-lite"/>
    </source>
</evidence>
<keyword evidence="3" id="KW-0536">Nodulation</keyword>
<organism evidence="8 9">
    <name type="scientific">Gemmata obscuriglobus</name>
    <dbReference type="NCBI Taxonomy" id="114"/>
    <lineage>
        <taxon>Bacteria</taxon>
        <taxon>Pseudomonadati</taxon>
        <taxon>Planctomycetota</taxon>
        <taxon>Planctomycetia</taxon>
        <taxon>Gemmatales</taxon>
        <taxon>Gemmataceae</taxon>
        <taxon>Gemmata</taxon>
    </lineage>
</organism>
<dbReference type="Proteomes" id="UP000245802">
    <property type="component" value="Chromosome"/>
</dbReference>
<dbReference type="OrthoDB" id="9804819at2"/>
<comment type="similarity">
    <text evidence="1">Belongs to the ABC transporter superfamily.</text>
</comment>
<name>A0A2Z3HAG3_9BACT</name>
<evidence type="ECO:0000256" key="4">
    <source>
        <dbReference type="ARBA" id="ARBA00022741"/>
    </source>
</evidence>
<evidence type="ECO:0000256" key="3">
    <source>
        <dbReference type="ARBA" id="ARBA00022458"/>
    </source>
</evidence>
<gene>
    <name evidence="8" type="ORF">C1280_29070</name>
</gene>
<proteinExistence type="inferred from homology"/>
<dbReference type="PANTHER" id="PTHR42711:SF5">
    <property type="entry name" value="ABC TRANSPORTER ATP-BINDING PROTEIN NATA"/>
    <property type="match status" value="1"/>
</dbReference>
<accession>A0A2Z3HAG3</accession>
<keyword evidence="4" id="KW-0547">Nucleotide-binding</keyword>
<dbReference type="GO" id="GO:0005524">
    <property type="term" value="F:ATP binding"/>
    <property type="evidence" value="ECO:0007669"/>
    <property type="project" value="UniProtKB-KW"/>
</dbReference>
<dbReference type="Gene3D" id="3.40.50.300">
    <property type="entry name" value="P-loop containing nucleotide triphosphate hydrolases"/>
    <property type="match status" value="1"/>
</dbReference>
<evidence type="ECO:0000256" key="1">
    <source>
        <dbReference type="ARBA" id="ARBA00005417"/>
    </source>
</evidence>
<feature type="compositionally biased region" description="Pro residues" evidence="6">
    <location>
        <begin position="1"/>
        <end position="16"/>
    </location>
</feature>
<dbReference type="InterPro" id="IPR003593">
    <property type="entry name" value="AAA+_ATPase"/>
</dbReference>
<dbReference type="PROSITE" id="PS00211">
    <property type="entry name" value="ABC_TRANSPORTER_1"/>
    <property type="match status" value="1"/>
</dbReference>
<evidence type="ECO:0000313" key="8">
    <source>
        <dbReference type="EMBL" id="AWM40636.1"/>
    </source>
</evidence>
<feature type="region of interest" description="Disordered" evidence="6">
    <location>
        <begin position="1"/>
        <end position="22"/>
    </location>
</feature>
<dbReference type="KEGG" id="gog:C1280_29070"/>
<evidence type="ECO:0000256" key="5">
    <source>
        <dbReference type="ARBA" id="ARBA00022840"/>
    </source>
</evidence>
<evidence type="ECO:0000313" key="9">
    <source>
        <dbReference type="Proteomes" id="UP000245802"/>
    </source>
</evidence>
<keyword evidence="5 8" id="KW-0067">ATP-binding</keyword>
<sequence>MGTPSDPGPPPGPPPGHDTLFAAPRPNFSHAGRILFYPPVGRTFSATSVGGSRLQPDVMIRIAGLRVQYGSFTAVDGLDLDIRRGELFGLLGPNGAGKSTTIRVLIGQRRPTGGSVTIGGRDVVREWADIKPTFGYVPDRENHFEEFTGRRNLEFFGQLYGVPKLRAQEVLKMVELDEAADLPVRGYSLGMRKKLLLARALLHEPQVLYLDEPTANLDIHSAEVVHRILRERVKAGATIILTTHDMDEVEKICDRVGIMARGKLVALDSPLALKQQHTERKVDAIRDDGERFVYDLDTPQGRTDLAALVTSGRALSVRTREFDFHATFLKLTGLAFD</sequence>
<feature type="domain" description="ABC transporter" evidence="7">
    <location>
        <begin position="60"/>
        <end position="286"/>
    </location>
</feature>
<dbReference type="InterPro" id="IPR003439">
    <property type="entry name" value="ABC_transporter-like_ATP-bd"/>
</dbReference>
<dbReference type="AlphaFoldDB" id="A0A2Z3HAG3"/>
<evidence type="ECO:0000259" key="7">
    <source>
        <dbReference type="PROSITE" id="PS50893"/>
    </source>
</evidence>
<dbReference type="Pfam" id="PF00005">
    <property type="entry name" value="ABC_tran"/>
    <property type="match status" value="1"/>
</dbReference>
<dbReference type="EMBL" id="CP025958">
    <property type="protein sequence ID" value="AWM40636.1"/>
    <property type="molecule type" value="Genomic_DNA"/>
</dbReference>